<dbReference type="HOGENOM" id="CLU_3372275_0_0_5"/>
<evidence type="ECO:0000313" key="2">
    <source>
        <dbReference type="Proteomes" id="UP000009017"/>
    </source>
</evidence>
<sequence>MILFLSFFENIYAFADKADKNYTVLERVLTMVQM</sequence>
<proteinExistence type="predicted"/>
<dbReference type="EMBL" id="AIMA01000004">
    <property type="protein sequence ID" value="EJF91346.1"/>
    <property type="molecule type" value="Genomic_DNA"/>
</dbReference>
<comment type="caution">
    <text evidence="1">The sequence shown here is derived from an EMBL/GenBank/DDBJ whole genome shotgun (WGS) entry which is preliminary data.</text>
</comment>
<keyword evidence="2" id="KW-1185">Reference proteome</keyword>
<name>J0QYZ6_9HYPH</name>
<accession>J0QYZ6</accession>
<reference evidence="1 2" key="1">
    <citation type="submission" date="2012-03" db="EMBL/GenBank/DDBJ databases">
        <title>The Genome Sequence of Bartonella melophagi K-2C.</title>
        <authorList>
            <consortium name="The Broad Institute Genome Sequencing Platform"/>
            <consortium name="The Broad Institute Genome Sequencing Center for Infectious Disease"/>
            <person name="Feldgarden M."/>
            <person name="Kirby J."/>
            <person name="Kosoy M."/>
            <person name="Birtles R."/>
            <person name="Probert W.S."/>
            <person name="Chiaraviglio L."/>
            <person name="Young S.K."/>
            <person name="Zeng Q."/>
            <person name="Gargeya S."/>
            <person name="Fitzgerald M."/>
            <person name="Haas B."/>
            <person name="Abouelleil A."/>
            <person name="Alvarado L."/>
            <person name="Arachchi H.M."/>
            <person name="Berlin A."/>
            <person name="Chapman S.B."/>
            <person name="Gearin G."/>
            <person name="Goldberg J."/>
            <person name="Griggs A."/>
            <person name="Gujja S."/>
            <person name="Hansen M."/>
            <person name="Heiman D."/>
            <person name="Howarth C."/>
            <person name="Larimer J."/>
            <person name="Lui A."/>
            <person name="MacDonald P.J.P."/>
            <person name="McCowen C."/>
            <person name="Montmayeur A."/>
            <person name="Murphy C."/>
            <person name="Neiman D."/>
            <person name="Pearson M."/>
            <person name="Priest M."/>
            <person name="Roberts A."/>
            <person name="Saif S."/>
            <person name="Shea T."/>
            <person name="Sisk P."/>
            <person name="Stolte C."/>
            <person name="Sykes S."/>
            <person name="Wortman J."/>
            <person name="Nusbaum C."/>
            <person name="Birren B."/>
        </authorList>
    </citation>
    <scope>NUCLEOTIDE SEQUENCE [LARGE SCALE GENOMIC DNA]</scope>
    <source>
        <strain evidence="1 2">K-2C</strain>
    </source>
</reference>
<dbReference type="AlphaFoldDB" id="J0QYZ6"/>
<organism evidence="1 2">
    <name type="scientific">Bartonella melophagi K-2C</name>
    <dbReference type="NCBI Taxonomy" id="1094557"/>
    <lineage>
        <taxon>Bacteria</taxon>
        <taxon>Pseudomonadati</taxon>
        <taxon>Pseudomonadota</taxon>
        <taxon>Alphaproteobacteria</taxon>
        <taxon>Hyphomicrobiales</taxon>
        <taxon>Bartonellaceae</taxon>
        <taxon>Bartonella</taxon>
    </lineage>
</organism>
<evidence type="ECO:0000313" key="1">
    <source>
        <dbReference type="EMBL" id="EJF91346.1"/>
    </source>
</evidence>
<protein>
    <submittedName>
        <fullName evidence="1">Uncharacterized protein</fullName>
    </submittedName>
</protein>
<gene>
    <name evidence="1" type="ORF">ME3_00412</name>
</gene>
<dbReference type="Proteomes" id="UP000009017">
    <property type="component" value="Unassembled WGS sequence"/>
</dbReference>